<sequence>MLPQATRGKVWGCSLGPKDGIKVKQCAESDDLVVDAVGLRQAAIKVSADQIGVRAGAE</sequence>
<dbReference type="Proteomes" id="UP000636661">
    <property type="component" value="Unassembled WGS sequence"/>
</dbReference>
<reference evidence="1" key="1">
    <citation type="journal article" date="2014" name="Int. J. Syst. Evol. Microbiol.">
        <title>Complete genome sequence of Corynebacterium casei LMG S-19264T (=DSM 44701T), isolated from a smear-ripened cheese.</title>
        <authorList>
            <consortium name="US DOE Joint Genome Institute (JGI-PGF)"/>
            <person name="Walter F."/>
            <person name="Albersmeier A."/>
            <person name="Kalinowski J."/>
            <person name="Ruckert C."/>
        </authorList>
    </citation>
    <scope>NUCLEOTIDE SEQUENCE</scope>
    <source>
        <strain evidence="1">JCM 4391</strain>
    </source>
</reference>
<accession>A0A918I1E4</accession>
<reference evidence="1" key="2">
    <citation type="submission" date="2020-09" db="EMBL/GenBank/DDBJ databases">
        <authorList>
            <person name="Sun Q."/>
            <person name="Ohkuma M."/>
        </authorList>
    </citation>
    <scope>NUCLEOTIDE SEQUENCE</scope>
    <source>
        <strain evidence="1">JCM 4391</strain>
    </source>
</reference>
<comment type="caution">
    <text evidence="1">The sequence shown here is derived from an EMBL/GenBank/DDBJ whole genome shotgun (WGS) entry which is preliminary data.</text>
</comment>
<name>A0A918I1E4_9ACTN</name>
<protein>
    <submittedName>
        <fullName evidence="1">Uncharacterized protein</fullName>
    </submittedName>
</protein>
<evidence type="ECO:0000313" key="1">
    <source>
        <dbReference type="EMBL" id="GGU50254.1"/>
    </source>
</evidence>
<evidence type="ECO:0000313" key="2">
    <source>
        <dbReference type="Proteomes" id="UP000636661"/>
    </source>
</evidence>
<dbReference type="EMBL" id="BMTP01000011">
    <property type="protein sequence ID" value="GGU50254.1"/>
    <property type="molecule type" value="Genomic_DNA"/>
</dbReference>
<gene>
    <name evidence="1" type="ORF">GCM10010274_43690</name>
</gene>
<dbReference type="AlphaFoldDB" id="A0A918I1E4"/>
<keyword evidence="2" id="KW-1185">Reference proteome</keyword>
<proteinExistence type="predicted"/>
<organism evidence="1 2">
    <name type="scientific">Streptomyces lavendofoliae</name>
    <dbReference type="NCBI Taxonomy" id="67314"/>
    <lineage>
        <taxon>Bacteria</taxon>
        <taxon>Bacillati</taxon>
        <taxon>Actinomycetota</taxon>
        <taxon>Actinomycetes</taxon>
        <taxon>Kitasatosporales</taxon>
        <taxon>Streptomycetaceae</taxon>
        <taxon>Streptomyces</taxon>
    </lineage>
</organism>